<dbReference type="PATRIC" id="fig|1178515.4.peg.2561"/>
<dbReference type="InterPro" id="IPR000515">
    <property type="entry name" value="MetI-like"/>
</dbReference>
<dbReference type="AlphaFoldDB" id="A0A172TIX1"/>
<evidence type="ECO:0000313" key="9">
    <source>
        <dbReference type="EMBL" id="ANE47005.1"/>
    </source>
</evidence>
<evidence type="ECO:0000256" key="7">
    <source>
        <dbReference type="RuleBase" id="RU363032"/>
    </source>
</evidence>
<organism evidence="9 10">
    <name type="scientific">Paenibacillus swuensis</name>
    <dbReference type="NCBI Taxonomy" id="1178515"/>
    <lineage>
        <taxon>Bacteria</taxon>
        <taxon>Bacillati</taxon>
        <taxon>Bacillota</taxon>
        <taxon>Bacilli</taxon>
        <taxon>Bacillales</taxon>
        <taxon>Paenibacillaceae</taxon>
        <taxon>Paenibacillus</taxon>
    </lineage>
</organism>
<feature type="transmembrane region" description="Helical" evidence="7">
    <location>
        <begin position="12"/>
        <end position="32"/>
    </location>
</feature>
<proteinExistence type="inferred from homology"/>
<evidence type="ECO:0000256" key="6">
    <source>
        <dbReference type="ARBA" id="ARBA00023136"/>
    </source>
</evidence>
<dbReference type="PANTHER" id="PTHR43744">
    <property type="entry name" value="ABC TRANSPORTER PERMEASE PROTEIN MG189-RELATED-RELATED"/>
    <property type="match status" value="1"/>
</dbReference>
<evidence type="ECO:0000256" key="4">
    <source>
        <dbReference type="ARBA" id="ARBA00022692"/>
    </source>
</evidence>
<dbReference type="Pfam" id="PF00528">
    <property type="entry name" value="BPD_transp_1"/>
    <property type="match status" value="1"/>
</dbReference>
<dbReference type="GO" id="GO:0005886">
    <property type="term" value="C:plasma membrane"/>
    <property type="evidence" value="ECO:0007669"/>
    <property type="project" value="UniProtKB-SubCell"/>
</dbReference>
<comment type="subcellular location">
    <subcellularLocation>
        <location evidence="1 7">Cell membrane</location>
        <topology evidence="1 7">Multi-pass membrane protein</topology>
    </subcellularLocation>
</comment>
<dbReference type="CDD" id="cd06261">
    <property type="entry name" value="TM_PBP2"/>
    <property type="match status" value="1"/>
</dbReference>
<dbReference type="GO" id="GO:0055085">
    <property type="term" value="P:transmembrane transport"/>
    <property type="evidence" value="ECO:0007669"/>
    <property type="project" value="InterPro"/>
</dbReference>
<keyword evidence="4 7" id="KW-0812">Transmembrane</keyword>
<comment type="similarity">
    <text evidence="7">Belongs to the binding-protein-dependent transport system permease family.</text>
</comment>
<keyword evidence="6 7" id="KW-0472">Membrane</keyword>
<dbReference type="EMBL" id="CP011388">
    <property type="protein sequence ID" value="ANE47005.1"/>
    <property type="molecule type" value="Genomic_DNA"/>
</dbReference>
<evidence type="ECO:0000259" key="8">
    <source>
        <dbReference type="PROSITE" id="PS50928"/>
    </source>
</evidence>
<protein>
    <submittedName>
        <fullName evidence="9">ABC transporter permease</fullName>
    </submittedName>
</protein>
<feature type="transmembrane region" description="Helical" evidence="7">
    <location>
        <begin position="113"/>
        <end position="132"/>
    </location>
</feature>
<keyword evidence="5 7" id="KW-1133">Transmembrane helix</keyword>
<dbReference type="RefSeq" id="WP_068607051.1">
    <property type="nucleotide sequence ID" value="NZ_CP011388.1"/>
</dbReference>
<keyword evidence="2 7" id="KW-0813">Transport</keyword>
<dbReference type="PROSITE" id="PS50928">
    <property type="entry name" value="ABC_TM1"/>
    <property type="match status" value="1"/>
</dbReference>
<feature type="transmembrane region" description="Helical" evidence="7">
    <location>
        <begin position="144"/>
        <end position="164"/>
    </location>
</feature>
<dbReference type="Proteomes" id="UP000076927">
    <property type="component" value="Chromosome"/>
</dbReference>
<evidence type="ECO:0000256" key="2">
    <source>
        <dbReference type="ARBA" id="ARBA00022448"/>
    </source>
</evidence>
<name>A0A172TIX1_9BACL</name>
<feature type="transmembrane region" description="Helical" evidence="7">
    <location>
        <begin position="82"/>
        <end position="101"/>
    </location>
</feature>
<dbReference type="SUPFAM" id="SSF161098">
    <property type="entry name" value="MetI-like"/>
    <property type="match status" value="1"/>
</dbReference>
<dbReference type="KEGG" id="pswu:SY83_12795"/>
<accession>A0A172TIX1</accession>
<dbReference type="STRING" id="1178515.SY83_12795"/>
<gene>
    <name evidence="9" type="ORF">SY83_12795</name>
</gene>
<evidence type="ECO:0000256" key="1">
    <source>
        <dbReference type="ARBA" id="ARBA00004651"/>
    </source>
</evidence>
<dbReference type="InterPro" id="IPR035906">
    <property type="entry name" value="MetI-like_sf"/>
</dbReference>
<keyword evidence="3" id="KW-1003">Cell membrane</keyword>
<feature type="transmembrane region" description="Helical" evidence="7">
    <location>
        <begin position="260"/>
        <end position="279"/>
    </location>
</feature>
<feature type="transmembrane region" description="Helical" evidence="7">
    <location>
        <begin position="185"/>
        <end position="207"/>
    </location>
</feature>
<dbReference type="PANTHER" id="PTHR43744:SF9">
    <property type="entry name" value="POLYGALACTURONAN_RHAMNOGALACTURONAN TRANSPORT SYSTEM PERMEASE PROTEIN YTCP"/>
    <property type="match status" value="1"/>
</dbReference>
<evidence type="ECO:0000256" key="3">
    <source>
        <dbReference type="ARBA" id="ARBA00022475"/>
    </source>
</evidence>
<reference evidence="9 10" key="1">
    <citation type="submission" date="2015-01" db="EMBL/GenBank/DDBJ databases">
        <title>Paenibacillus swuensis/DY6/whole genome sequencing.</title>
        <authorList>
            <person name="Kim M.K."/>
            <person name="Srinivasan S."/>
            <person name="Lee J.-J."/>
        </authorList>
    </citation>
    <scope>NUCLEOTIDE SEQUENCE [LARGE SCALE GENOMIC DNA]</scope>
    <source>
        <strain evidence="9 10">DY6</strain>
    </source>
</reference>
<evidence type="ECO:0000256" key="5">
    <source>
        <dbReference type="ARBA" id="ARBA00022989"/>
    </source>
</evidence>
<dbReference type="OrthoDB" id="9776648at2"/>
<dbReference type="Gene3D" id="1.10.3720.10">
    <property type="entry name" value="MetI-like"/>
    <property type="match status" value="1"/>
</dbReference>
<sequence length="294" mass="33630">MSTAFTKRFSSFDWILIGLLFLVMVSSFAPILHTISVSFSNQAKADSGLVTLFPIGFNLNSYEKIVEDRQFLTAFWVSVKRVFWVALLSFVVTVLTAYPLAQDPRQFRFRNPVMWLLVFIMLFNGGLVPFYMAVKSYHMYNTMFALVLPNLFSVFNIILVVNFFRSLPRELEESASMDGAGPWRMLWNVIIPLSVPVLATITLFNIVGTWNEYLSGLIFIRDQELVPLQTYMQTLFVKMDPTQLTAENVKQLSEVSNKTLSAAKTFVSLIPILLIYPFLQRYFITGIMLGSVKE</sequence>
<evidence type="ECO:0000313" key="10">
    <source>
        <dbReference type="Proteomes" id="UP000076927"/>
    </source>
</evidence>
<keyword evidence="10" id="KW-1185">Reference proteome</keyword>
<feature type="domain" description="ABC transmembrane type-1" evidence="8">
    <location>
        <begin position="75"/>
        <end position="279"/>
    </location>
</feature>